<name>A0A453A1E5_AEGTS</name>
<reference evidence="5" key="5">
    <citation type="journal article" date="2021" name="G3 (Bethesda)">
        <title>Aegilops tauschii genome assembly Aet v5.0 features greater sequence contiguity and improved annotation.</title>
        <authorList>
            <person name="Wang L."/>
            <person name="Zhu T."/>
            <person name="Rodriguez J.C."/>
            <person name="Deal K.R."/>
            <person name="Dubcovsky J."/>
            <person name="McGuire P.E."/>
            <person name="Lux T."/>
            <person name="Spannagl M."/>
            <person name="Mayer K.F.X."/>
            <person name="Baldrich P."/>
            <person name="Meyers B.C."/>
            <person name="Huo N."/>
            <person name="Gu Y.Q."/>
            <person name="Zhou H."/>
            <person name="Devos K.M."/>
            <person name="Bennetzen J.L."/>
            <person name="Unver T."/>
            <person name="Budak H."/>
            <person name="Gulick P.J."/>
            <person name="Galiba G."/>
            <person name="Kalapos B."/>
            <person name="Nelson D.R."/>
            <person name="Li P."/>
            <person name="You F.M."/>
            <person name="Luo M.C."/>
            <person name="Dvorak J."/>
        </authorList>
    </citation>
    <scope>NUCLEOTIDE SEQUENCE [LARGE SCALE GENOMIC DNA]</scope>
    <source>
        <strain evidence="5">cv. AL8/78</strain>
    </source>
</reference>
<reference evidence="5" key="3">
    <citation type="journal article" date="2017" name="Nature">
        <title>Genome sequence of the progenitor of the wheat D genome Aegilops tauschii.</title>
        <authorList>
            <person name="Luo M.C."/>
            <person name="Gu Y.Q."/>
            <person name="Puiu D."/>
            <person name="Wang H."/>
            <person name="Twardziok S.O."/>
            <person name="Deal K.R."/>
            <person name="Huo N."/>
            <person name="Zhu T."/>
            <person name="Wang L."/>
            <person name="Wang Y."/>
            <person name="McGuire P.E."/>
            <person name="Liu S."/>
            <person name="Long H."/>
            <person name="Ramasamy R.K."/>
            <person name="Rodriguez J.C."/>
            <person name="Van S.L."/>
            <person name="Yuan L."/>
            <person name="Wang Z."/>
            <person name="Xia Z."/>
            <person name="Xiao L."/>
            <person name="Anderson O.D."/>
            <person name="Ouyang S."/>
            <person name="Liang Y."/>
            <person name="Zimin A.V."/>
            <person name="Pertea G."/>
            <person name="Qi P."/>
            <person name="Bennetzen J.L."/>
            <person name="Dai X."/>
            <person name="Dawson M.W."/>
            <person name="Muller H.G."/>
            <person name="Kugler K."/>
            <person name="Rivarola-Duarte L."/>
            <person name="Spannagl M."/>
            <person name="Mayer K.F.X."/>
            <person name="Lu F.H."/>
            <person name="Bevan M.W."/>
            <person name="Leroy P."/>
            <person name="Li P."/>
            <person name="You F.M."/>
            <person name="Sun Q."/>
            <person name="Liu Z."/>
            <person name="Lyons E."/>
            <person name="Wicker T."/>
            <person name="Salzberg S.L."/>
            <person name="Devos K.M."/>
            <person name="Dvorak J."/>
        </authorList>
    </citation>
    <scope>NUCLEOTIDE SEQUENCE [LARGE SCALE GENOMIC DNA]</scope>
    <source>
        <strain evidence="5">cv. AL8/78</strain>
    </source>
</reference>
<organism evidence="5 6">
    <name type="scientific">Aegilops tauschii subsp. strangulata</name>
    <name type="common">Goatgrass</name>
    <dbReference type="NCBI Taxonomy" id="200361"/>
    <lineage>
        <taxon>Eukaryota</taxon>
        <taxon>Viridiplantae</taxon>
        <taxon>Streptophyta</taxon>
        <taxon>Embryophyta</taxon>
        <taxon>Tracheophyta</taxon>
        <taxon>Spermatophyta</taxon>
        <taxon>Magnoliopsida</taxon>
        <taxon>Liliopsida</taxon>
        <taxon>Poales</taxon>
        <taxon>Poaceae</taxon>
        <taxon>BOP clade</taxon>
        <taxon>Pooideae</taxon>
        <taxon>Triticodae</taxon>
        <taxon>Triticeae</taxon>
        <taxon>Triticinae</taxon>
        <taxon>Aegilops</taxon>
    </lineage>
</organism>
<accession>A0A453A1E5</accession>
<feature type="compositionally biased region" description="Low complexity" evidence="3">
    <location>
        <begin position="16"/>
        <end position="26"/>
    </location>
</feature>
<proteinExistence type="predicted"/>
<keyword evidence="6" id="KW-1185">Reference proteome</keyword>
<dbReference type="PANTHER" id="PTHR31234">
    <property type="entry name" value="LATE EMBRYOGENESIS ABUNDANT (LEA) HYDROXYPROLINE-RICH GLYCOPROTEIN FAMILY"/>
    <property type="match status" value="1"/>
</dbReference>
<keyword evidence="4" id="KW-1133">Transmembrane helix</keyword>
<comment type="subcellular location">
    <subcellularLocation>
        <location evidence="1">Membrane</location>
    </subcellularLocation>
</comment>
<keyword evidence="4" id="KW-0812">Transmembrane</keyword>
<dbReference type="InterPro" id="IPR044839">
    <property type="entry name" value="NDR1-like"/>
</dbReference>
<evidence type="ECO:0000313" key="6">
    <source>
        <dbReference type="Proteomes" id="UP000015105"/>
    </source>
</evidence>
<dbReference type="Proteomes" id="UP000015105">
    <property type="component" value="Chromosome 1D"/>
</dbReference>
<feature type="region of interest" description="Disordered" evidence="3">
    <location>
        <begin position="1"/>
        <end position="62"/>
    </location>
</feature>
<dbReference type="GO" id="GO:0098542">
    <property type="term" value="P:defense response to other organism"/>
    <property type="evidence" value="ECO:0007669"/>
    <property type="project" value="InterPro"/>
</dbReference>
<evidence type="ECO:0000256" key="1">
    <source>
        <dbReference type="ARBA" id="ARBA00004370"/>
    </source>
</evidence>
<dbReference type="STRING" id="200361.A0A453A1E5"/>
<reference evidence="5" key="4">
    <citation type="submission" date="2019-03" db="UniProtKB">
        <authorList>
            <consortium name="EnsemblPlants"/>
        </authorList>
    </citation>
    <scope>IDENTIFICATION</scope>
</reference>
<dbReference type="EnsemblPlants" id="AET1Gv21004600.1">
    <property type="protein sequence ID" value="AET1Gv21004600.1"/>
    <property type="gene ID" value="AET1Gv21004600"/>
</dbReference>
<dbReference type="GO" id="GO:0016020">
    <property type="term" value="C:membrane"/>
    <property type="evidence" value="ECO:0007669"/>
    <property type="project" value="UniProtKB-SubCell"/>
</dbReference>
<protein>
    <recommendedName>
        <fullName evidence="7">Late embryogenesis abundant protein LEA-2 subgroup domain-containing protein</fullName>
    </recommendedName>
</protein>
<dbReference type="PANTHER" id="PTHR31234:SF65">
    <property type="entry name" value="LATE EMBRYOGENESIS ABUNDANT PROTEIN, LEA_2 SUBGROUP"/>
    <property type="match status" value="1"/>
</dbReference>
<dbReference type="AlphaFoldDB" id="A0A453A1E5"/>
<evidence type="ECO:0008006" key="7">
    <source>
        <dbReference type="Google" id="ProtNLM"/>
    </source>
</evidence>
<dbReference type="Gramene" id="AET1Gv21004600.1">
    <property type="protein sequence ID" value="AET1Gv21004600.1"/>
    <property type="gene ID" value="AET1Gv21004600"/>
</dbReference>
<evidence type="ECO:0000256" key="4">
    <source>
        <dbReference type="SAM" id="Phobius"/>
    </source>
</evidence>
<evidence type="ECO:0000256" key="3">
    <source>
        <dbReference type="SAM" id="MobiDB-lite"/>
    </source>
</evidence>
<reference evidence="6" key="2">
    <citation type="journal article" date="2017" name="Nat. Plants">
        <title>The Aegilops tauschii genome reveals multiple impacts of transposons.</title>
        <authorList>
            <person name="Zhao G."/>
            <person name="Zou C."/>
            <person name="Li K."/>
            <person name="Wang K."/>
            <person name="Li T."/>
            <person name="Gao L."/>
            <person name="Zhang X."/>
            <person name="Wang H."/>
            <person name="Yang Z."/>
            <person name="Liu X."/>
            <person name="Jiang W."/>
            <person name="Mao L."/>
            <person name="Kong X."/>
            <person name="Jiao Y."/>
            <person name="Jia J."/>
        </authorList>
    </citation>
    <scope>NUCLEOTIDE SEQUENCE [LARGE SCALE GENOMIC DNA]</scope>
    <source>
        <strain evidence="6">cv. AL8/78</strain>
    </source>
</reference>
<evidence type="ECO:0000313" key="5">
    <source>
        <dbReference type="EnsemblPlants" id="AET1Gv21004600.1"/>
    </source>
</evidence>
<feature type="transmembrane region" description="Helical" evidence="4">
    <location>
        <begin position="110"/>
        <end position="130"/>
    </location>
</feature>
<keyword evidence="2 4" id="KW-0472">Membrane</keyword>
<reference evidence="6" key="1">
    <citation type="journal article" date="2014" name="Science">
        <title>Ancient hybridizations among the ancestral genomes of bread wheat.</title>
        <authorList>
            <consortium name="International Wheat Genome Sequencing Consortium,"/>
            <person name="Marcussen T."/>
            <person name="Sandve S.R."/>
            <person name="Heier L."/>
            <person name="Spannagl M."/>
            <person name="Pfeifer M."/>
            <person name="Jakobsen K.S."/>
            <person name="Wulff B.B."/>
            <person name="Steuernagel B."/>
            <person name="Mayer K.F."/>
            <person name="Olsen O.A."/>
        </authorList>
    </citation>
    <scope>NUCLEOTIDE SEQUENCE [LARGE SCALE GENOMIC DNA]</scope>
    <source>
        <strain evidence="6">cv. AL8/78</strain>
    </source>
</reference>
<sequence>DQLHQPPATATRHKSPSVQPPRRSSPAAIPTSPVARCHATPHTPLPMEVATPTKPSKKVSSEPAVLYDGAKVKAKSKAVVHTDAEDGHAGDAASPAPAHRTRLLRCACCGLAAVAALAAVVILVLSLTVLRVRDPDLTMDSVTVDRFHVGFAAVPDGRPPLRINATLAAWIMIRNPNYASMWFGASTTEIFLDGVPGRVGLGSAPPGEASARGASRVRGGMDVFVDRVAPAVVGEVLFGRGEVRLTSRTAMDGRVSVLGGIYGRRTVRVTMRCHVVLHVSAVVVVAGSPSCVAEFGR</sequence>
<evidence type="ECO:0000256" key="2">
    <source>
        <dbReference type="ARBA" id="ARBA00023136"/>
    </source>
</evidence>